<dbReference type="InterPro" id="IPR009057">
    <property type="entry name" value="Homeodomain-like_sf"/>
</dbReference>
<proteinExistence type="predicted"/>
<dbReference type="Pfam" id="PF05225">
    <property type="entry name" value="HTH_psq"/>
    <property type="match status" value="1"/>
</dbReference>
<gene>
    <name evidence="4" type="ORF">WA026_017543</name>
</gene>
<dbReference type="Gene3D" id="1.10.10.60">
    <property type="entry name" value="Homeodomain-like"/>
    <property type="match status" value="1"/>
</dbReference>
<evidence type="ECO:0000256" key="2">
    <source>
        <dbReference type="PROSITE-ProRule" id="PRU00320"/>
    </source>
</evidence>
<evidence type="ECO:0000256" key="1">
    <source>
        <dbReference type="ARBA" id="ARBA00004123"/>
    </source>
</evidence>
<comment type="caution">
    <text evidence="4">The sequence shown here is derived from an EMBL/GenBank/DDBJ whole genome shotgun (WGS) entry which is preliminary data.</text>
</comment>
<sequence>MPRNYKRKTVTKYSLEDLKKAIDDVKTNKLSIGKAAEIYNVPKTTIFDHLKKPVIKLPRAGRKILFTEDQEAELVDYIVKCSKLYYGLTIKKFAKLHTNMLRRINFLTIST</sequence>
<keyword evidence="2" id="KW-0539">Nucleus</keyword>
<keyword evidence="2" id="KW-0238">DNA-binding</keyword>
<keyword evidence="5" id="KW-1185">Reference proteome</keyword>
<dbReference type="InterPro" id="IPR007889">
    <property type="entry name" value="HTH_Psq"/>
</dbReference>
<dbReference type="PROSITE" id="PS50960">
    <property type="entry name" value="HTH_PSQ"/>
    <property type="match status" value="1"/>
</dbReference>
<protein>
    <recommendedName>
        <fullName evidence="3">HTH psq-type domain-containing protein</fullName>
    </recommendedName>
</protein>
<dbReference type="SUPFAM" id="SSF46689">
    <property type="entry name" value="Homeodomain-like"/>
    <property type="match status" value="1"/>
</dbReference>
<feature type="domain" description="HTH psq-type" evidence="3">
    <location>
        <begin position="1"/>
        <end position="56"/>
    </location>
</feature>
<reference evidence="4 5" key="1">
    <citation type="submission" date="2023-03" db="EMBL/GenBank/DDBJ databases">
        <title>Genome insight into feeding habits of ladybird beetles.</title>
        <authorList>
            <person name="Li H.-S."/>
            <person name="Huang Y.-H."/>
            <person name="Pang H."/>
        </authorList>
    </citation>
    <scope>NUCLEOTIDE SEQUENCE [LARGE SCALE GENOMIC DNA]</scope>
    <source>
        <strain evidence="4">SYSU_2023b</strain>
        <tissue evidence="4">Whole body</tissue>
    </source>
</reference>
<accession>A0AAW1UZL1</accession>
<comment type="subcellular location">
    <subcellularLocation>
        <location evidence="1 2">Nucleus</location>
    </subcellularLocation>
</comment>
<dbReference type="GO" id="GO:0005634">
    <property type="term" value="C:nucleus"/>
    <property type="evidence" value="ECO:0007669"/>
    <property type="project" value="UniProtKB-SubCell"/>
</dbReference>
<name>A0AAW1UZL1_9CUCU</name>
<dbReference type="EMBL" id="JARQZJ010000101">
    <property type="protein sequence ID" value="KAK9886620.1"/>
    <property type="molecule type" value="Genomic_DNA"/>
</dbReference>
<evidence type="ECO:0000313" key="5">
    <source>
        <dbReference type="Proteomes" id="UP001431783"/>
    </source>
</evidence>
<evidence type="ECO:0000259" key="3">
    <source>
        <dbReference type="PROSITE" id="PS50960"/>
    </source>
</evidence>
<dbReference type="GO" id="GO:0003677">
    <property type="term" value="F:DNA binding"/>
    <property type="evidence" value="ECO:0007669"/>
    <property type="project" value="UniProtKB-UniRule"/>
</dbReference>
<evidence type="ECO:0000313" key="4">
    <source>
        <dbReference type="EMBL" id="KAK9886620.1"/>
    </source>
</evidence>
<organism evidence="4 5">
    <name type="scientific">Henosepilachna vigintioctopunctata</name>
    <dbReference type="NCBI Taxonomy" id="420089"/>
    <lineage>
        <taxon>Eukaryota</taxon>
        <taxon>Metazoa</taxon>
        <taxon>Ecdysozoa</taxon>
        <taxon>Arthropoda</taxon>
        <taxon>Hexapoda</taxon>
        <taxon>Insecta</taxon>
        <taxon>Pterygota</taxon>
        <taxon>Neoptera</taxon>
        <taxon>Endopterygota</taxon>
        <taxon>Coleoptera</taxon>
        <taxon>Polyphaga</taxon>
        <taxon>Cucujiformia</taxon>
        <taxon>Coccinelloidea</taxon>
        <taxon>Coccinellidae</taxon>
        <taxon>Epilachninae</taxon>
        <taxon>Epilachnini</taxon>
        <taxon>Henosepilachna</taxon>
    </lineage>
</organism>
<dbReference type="Proteomes" id="UP001431783">
    <property type="component" value="Unassembled WGS sequence"/>
</dbReference>
<dbReference type="AlphaFoldDB" id="A0AAW1UZL1"/>
<feature type="DNA-binding region" description="H-T-H motif" evidence="2">
    <location>
        <begin position="32"/>
        <end position="52"/>
    </location>
</feature>